<dbReference type="PRINTS" id="PR00363">
    <property type="entry name" value="CYTOCHROMEB5"/>
</dbReference>
<dbReference type="Gene3D" id="3.50.50.60">
    <property type="entry name" value="FAD/NAD(P)-binding domain"/>
    <property type="match status" value="2"/>
</dbReference>
<dbReference type="GO" id="GO:0016491">
    <property type="term" value="F:oxidoreductase activity"/>
    <property type="evidence" value="ECO:0007669"/>
    <property type="project" value="UniProtKB-KW"/>
</dbReference>
<dbReference type="Pfam" id="PF00890">
    <property type="entry name" value="FAD_binding_2"/>
    <property type="match status" value="1"/>
</dbReference>
<dbReference type="InterPro" id="IPR027477">
    <property type="entry name" value="Succ_DH/fumarate_Rdtase_cat_sf"/>
</dbReference>
<dbReference type="AlphaFoldDB" id="A0AAW0F5A6"/>
<keyword evidence="3" id="KW-0479">Metal-binding</keyword>
<dbReference type="Gene3D" id="3.10.120.10">
    <property type="entry name" value="Cytochrome b5-like heme/steroid binding domain"/>
    <property type="match status" value="1"/>
</dbReference>
<organism evidence="8 9">
    <name type="scientific">Novymonas esmeraldas</name>
    <dbReference type="NCBI Taxonomy" id="1808958"/>
    <lineage>
        <taxon>Eukaryota</taxon>
        <taxon>Discoba</taxon>
        <taxon>Euglenozoa</taxon>
        <taxon>Kinetoplastea</taxon>
        <taxon>Metakinetoplastina</taxon>
        <taxon>Trypanosomatida</taxon>
        <taxon>Trypanosomatidae</taxon>
        <taxon>Novymonas</taxon>
    </lineage>
</organism>
<protein>
    <submittedName>
        <fullName evidence="8">Flavoprotein subunit-like protein</fullName>
    </submittedName>
</protein>
<dbReference type="SUPFAM" id="SSF51905">
    <property type="entry name" value="FAD/NAD(P)-binding domain"/>
    <property type="match status" value="1"/>
</dbReference>
<dbReference type="Proteomes" id="UP001430356">
    <property type="component" value="Unassembled WGS sequence"/>
</dbReference>
<dbReference type="InterPro" id="IPR050315">
    <property type="entry name" value="FAD-oxidoreductase_2"/>
</dbReference>
<keyword evidence="2" id="KW-0285">Flavoprotein</keyword>
<dbReference type="InterPro" id="IPR001199">
    <property type="entry name" value="Cyt_B5-like_heme/steroid-bd"/>
</dbReference>
<feature type="region of interest" description="Disordered" evidence="6">
    <location>
        <begin position="562"/>
        <end position="598"/>
    </location>
</feature>
<dbReference type="Gene3D" id="3.90.700.10">
    <property type="entry name" value="Succinate dehydrogenase/fumarate reductase flavoprotein, catalytic domain"/>
    <property type="match status" value="1"/>
</dbReference>
<dbReference type="InterPro" id="IPR003953">
    <property type="entry name" value="FAD-dep_OxRdtase_2_FAD-bd"/>
</dbReference>
<name>A0AAW0F5A6_9TRYP</name>
<dbReference type="PROSITE" id="PS00191">
    <property type="entry name" value="CYTOCHROME_B5_1"/>
    <property type="match status" value="1"/>
</dbReference>
<dbReference type="EMBL" id="JAECZO010000019">
    <property type="protein sequence ID" value="KAK7201752.1"/>
    <property type="molecule type" value="Genomic_DNA"/>
</dbReference>
<evidence type="ECO:0000256" key="2">
    <source>
        <dbReference type="ARBA" id="ARBA00022630"/>
    </source>
</evidence>
<accession>A0AAW0F5A6</accession>
<evidence type="ECO:0000313" key="8">
    <source>
        <dbReference type="EMBL" id="KAK7201752.1"/>
    </source>
</evidence>
<keyword evidence="1" id="KW-0349">Heme</keyword>
<dbReference type="Pfam" id="PF00173">
    <property type="entry name" value="Cyt-b5"/>
    <property type="match status" value="1"/>
</dbReference>
<dbReference type="InterPro" id="IPR036188">
    <property type="entry name" value="FAD/NAD-bd_sf"/>
</dbReference>
<dbReference type="PROSITE" id="PS50255">
    <property type="entry name" value="CYTOCHROME_B5_2"/>
    <property type="match status" value="1"/>
</dbReference>
<dbReference type="SMART" id="SM01117">
    <property type="entry name" value="Cyt-b5"/>
    <property type="match status" value="1"/>
</dbReference>
<feature type="compositionally biased region" description="Pro residues" evidence="6">
    <location>
        <begin position="562"/>
        <end position="574"/>
    </location>
</feature>
<keyword evidence="5" id="KW-0408">Iron</keyword>
<evidence type="ECO:0000256" key="5">
    <source>
        <dbReference type="ARBA" id="ARBA00023004"/>
    </source>
</evidence>
<keyword evidence="9" id="KW-1185">Reference proteome</keyword>
<dbReference type="SUPFAM" id="SSF55856">
    <property type="entry name" value="Cytochrome b5-like heme/steroid binding domain"/>
    <property type="match status" value="1"/>
</dbReference>
<evidence type="ECO:0000259" key="7">
    <source>
        <dbReference type="PROSITE" id="PS50255"/>
    </source>
</evidence>
<evidence type="ECO:0000313" key="9">
    <source>
        <dbReference type="Proteomes" id="UP001430356"/>
    </source>
</evidence>
<dbReference type="PANTHER" id="PTHR43400:SF1">
    <property type="entry name" value="FUMARATE REDUCTASE"/>
    <property type="match status" value="1"/>
</dbReference>
<dbReference type="PANTHER" id="PTHR43400">
    <property type="entry name" value="FUMARATE REDUCTASE"/>
    <property type="match status" value="1"/>
</dbReference>
<feature type="domain" description="Cytochrome b5 heme-binding" evidence="7">
    <location>
        <begin position="605"/>
        <end position="681"/>
    </location>
</feature>
<evidence type="ECO:0000256" key="6">
    <source>
        <dbReference type="SAM" id="MobiDB-lite"/>
    </source>
</evidence>
<reference evidence="8 9" key="1">
    <citation type="journal article" date="2021" name="MBio">
        <title>A New Model Trypanosomatid, Novymonas esmeraldas: Genomic Perception of Its 'Candidatus Pandoraea novymonadis' Endosymbiont.</title>
        <authorList>
            <person name="Zakharova A."/>
            <person name="Saura A."/>
            <person name="Butenko A."/>
            <person name="Podesvova L."/>
            <person name="Warmusova S."/>
            <person name="Kostygov A.Y."/>
            <person name="Nenarokova A."/>
            <person name="Lukes J."/>
            <person name="Opperdoes F.R."/>
            <person name="Yurchenko V."/>
        </authorList>
    </citation>
    <scope>NUCLEOTIDE SEQUENCE [LARGE SCALE GENOMIC DNA]</scope>
    <source>
        <strain evidence="8 9">E262AT.01</strain>
    </source>
</reference>
<dbReference type="SUPFAM" id="SSF56425">
    <property type="entry name" value="Succinate dehydrogenase/fumarate reductase flavoprotein, catalytic domain"/>
    <property type="match status" value="1"/>
</dbReference>
<proteinExistence type="predicted"/>
<feature type="compositionally biased region" description="Low complexity" evidence="6">
    <location>
        <begin position="575"/>
        <end position="598"/>
    </location>
</feature>
<evidence type="ECO:0000256" key="3">
    <source>
        <dbReference type="ARBA" id="ARBA00022723"/>
    </source>
</evidence>
<keyword evidence="4" id="KW-0560">Oxidoreductase</keyword>
<evidence type="ECO:0000256" key="4">
    <source>
        <dbReference type="ARBA" id="ARBA00023002"/>
    </source>
</evidence>
<dbReference type="InterPro" id="IPR036400">
    <property type="entry name" value="Cyt_B5-like_heme/steroid_sf"/>
</dbReference>
<comment type="caution">
    <text evidence="8">The sequence shown here is derived from an EMBL/GenBank/DDBJ whole genome shotgun (WGS) entry which is preliminary data.</text>
</comment>
<gene>
    <name evidence="8" type="ORF">NESM_000241100</name>
</gene>
<evidence type="ECO:0000256" key="1">
    <source>
        <dbReference type="ARBA" id="ARBA00022617"/>
    </source>
</evidence>
<dbReference type="GO" id="GO:0020037">
    <property type="term" value="F:heme binding"/>
    <property type="evidence" value="ECO:0007669"/>
    <property type="project" value="InterPro"/>
</dbReference>
<sequence length="682" mass="71424">MSQPQPPIEGGANRIIVVGGGLAGVCAAHAALQHGGSVLLLDKSAFLGGNSTKASSGIAGTPTQAQIDAGVLDGVKLFTEDTNRSFHGVQAGETPGPVSPLVAEMARLSGPSLDWLVHHFQCDLSKLGFMGGHSRPRTHRGKEKFPGMAITYALISALEAAQKADAGRARIVTKARVVRLVRHPADGPVTGVVYADRQGNEHMERGAVVVATGGFAADFDDSGTSLIARFAPQLTKFSTTNAEHATGDGIKMAEQIGAGLMDMERIQVHPSGLVDPRDPGNHVKFLCAEATRGAGGIVVDKHGQRFVDEMARRDQVSAAMLKHDSASPFYLLLNEKSAQEMEWHCKHYEGRGLMTRYATGHDFCKAANIPPATLAATYEQYKKDAAVNAASRGETASAAAATGKPGFFASLFGLGGKSGKSGAPAAAKAGGTGTPDRFGKTMFRNVDAFRMDGPLYVAWVAPVVHYTMGGLHVNERTEVLDGKTKAPIPGLYCAGEAAGGVHGKNRLGGNSLLDCVVYGRVAGEAATKYLLATYMGPFSNNRLNTIYSHLAIKDLPALPPVPKAAVPPPPPPPAAATTAATATPAAAGDAAPTPEAAGAAENAGLKRFTRAEVAKHNKESDCWCIIRGQVLNLTEFLPDHPGGKQSVLMYAGKDATKEFDLVHQPEVIEKYTPEAVIGVVTD</sequence>
<dbReference type="InterPro" id="IPR018506">
    <property type="entry name" value="Cyt_B5_heme-BS"/>
</dbReference>
<dbReference type="GO" id="GO:0046872">
    <property type="term" value="F:metal ion binding"/>
    <property type="evidence" value="ECO:0007669"/>
    <property type="project" value="UniProtKB-KW"/>
</dbReference>